<dbReference type="InterPro" id="IPR000504">
    <property type="entry name" value="RRM_dom"/>
</dbReference>
<accession>A0A5R9KSB3</accession>
<keyword evidence="5" id="KW-1185">Reference proteome</keyword>
<proteinExistence type="predicted"/>
<evidence type="ECO:0000259" key="3">
    <source>
        <dbReference type="PROSITE" id="PS50102"/>
    </source>
</evidence>
<dbReference type="SUPFAM" id="SSF54928">
    <property type="entry name" value="RNA-binding domain, RBD"/>
    <property type="match status" value="1"/>
</dbReference>
<evidence type="ECO:0000313" key="4">
    <source>
        <dbReference type="EMBL" id="TLU98994.1"/>
    </source>
</evidence>
<feature type="region of interest" description="Disordered" evidence="2">
    <location>
        <begin position="73"/>
        <end position="211"/>
    </location>
</feature>
<dbReference type="InterPro" id="IPR035979">
    <property type="entry name" value="RBD_domain_sf"/>
</dbReference>
<dbReference type="InterPro" id="IPR012677">
    <property type="entry name" value="Nucleotide-bd_a/b_plait_sf"/>
</dbReference>
<dbReference type="AlphaFoldDB" id="A0A5R9KSB3"/>
<dbReference type="PROSITE" id="PS50102">
    <property type="entry name" value="RRM"/>
    <property type="match status" value="1"/>
</dbReference>
<feature type="compositionally biased region" description="Basic and acidic residues" evidence="2">
    <location>
        <begin position="124"/>
        <end position="136"/>
    </location>
</feature>
<feature type="compositionally biased region" description="Basic and acidic residues" evidence="2">
    <location>
        <begin position="93"/>
        <end position="110"/>
    </location>
</feature>
<feature type="domain" description="RRM" evidence="3">
    <location>
        <begin position="1"/>
        <end position="79"/>
    </location>
</feature>
<dbReference type="SMART" id="SM00360">
    <property type="entry name" value="RRM"/>
    <property type="match status" value="1"/>
</dbReference>
<comment type="caution">
    <text evidence="4">The sequence shown here is derived from an EMBL/GenBank/DDBJ whole genome shotgun (WGS) entry which is preliminary data.</text>
</comment>
<dbReference type="OrthoDB" id="9798855at2"/>
<organism evidence="4 5">
    <name type="scientific">Dyadobacter luticola</name>
    <dbReference type="NCBI Taxonomy" id="1979387"/>
    <lineage>
        <taxon>Bacteria</taxon>
        <taxon>Pseudomonadati</taxon>
        <taxon>Bacteroidota</taxon>
        <taxon>Cytophagia</taxon>
        <taxon>Cytophagales</taxon>
        <taxon>Spirosomataceae</taxon>
        <taxon>Dyadobacter</taxon>
    </lineage>
</organism>
<gene>
    <name evidence="4" type="ORF">FEN17_20630</name>
</gene>
<feature type="compositionally biased region" description="Basic and acidic residues" evidence="2">
    <location>
        <begin position="176"/>
        <end position="190"/>
    </location>
</feature>
<evidence type="ECO:0000256" key="1">
    <source>
        <dbReference type="ARBA" id="ARBA00022884"/>
    </source>
</evidence>
<dbReference type="Proteomes" id="UP000306402">
    <property type="component" value="Unassembled WGS sequence"/>
</dbReference>
<feature type="compositionally biased region" description="Low complexity" evidence="2">
    <location>
        <begin position="166"/>
        <end position="175"/>
    </location>
</feature>
<dbReference type="EMBL" id="VCEJ01000005">
    <property type="protein sequence ID" value="TLU98994.1"/>
    <property type="molecule type" value="Genomic_DNA"/>
</dbReference>
<evidence type="ECO:0000256" key="2">
    <source>
        <dbReference type="SAM" id="MobiDB-lite"/>
    </source>
</evidence>
<reference evidence="4 5" key="1">
    <citation type="submission" date="2019-05" db="EMBL/GenBank/DDBJ databases">
        <authorList>
            <person name="Qu J.-H."/>
        </authorList>
    </citation>
    <scope>NUCLEOTIDE SEQUENCE [LARGE SCALE GENOMIC DNA]</scope>
    <source>
        <strain evidence="4 5">T17</strain>
    </source>
</reference>
<dbReference type="GO" id="GO:0003723">
    <property type="term" value="F:RNA binding"/>
    <property type="evidence" value="ECO:0007669"/>
    <property type="project" value="UniProtKB-KW"/>
</dbReference>
<keyword evidence="1" id="KW-0694">RNA-binding</keyword>
<dbReference type="Gene3D" id="3.30.70.330">
    <property type="match status" value="1"/>
</dbReference>
<sequence>MDIFVGSLSFKLKESELREAFEKFGKVSSAKIIIDKITRQSKGFGFVEMPDESEARTAISSLNGAEMYGRALVVNESQKREPRQDGGSSAPRGDFKREGFSRPRSTEGGDYRPSTPSTSANSDGESRGGSSDDRDSGTSSSGGSGFSYEKPKPDRRFSSGGHSNDRNNSNSYSNKPKSDNRFGKNTEQHRRGGGGSKSNWGRTTDDDDDRW</sequence>
<dbReference type="RefSeq" id="WP_138367285.1">
    <property type="nucleotide sequence ID" value="NZ_VCEJ01000005.1"/>
</dbReference>
<protein>
    <submittedName>
        <fullName evidence="4">RNA-binding protein</fullName>
    </submittedName>
</protein>
<dbReference type="Pfam" id="PF00076">
    <property type="entry name" value="RRM_1"/>
    <property type="match status" value="1"/>
</dbReference>
<evidence type="ECO:0000313" key="5">
    <source>
        <dbReference type="Proteomes" id="UP000306402"/>
    </source>
</evidence>
<name>A0A5R9KSB3_9BACT</name>
<dbReference type="PANTHER" id="PTHR48027">
    <property type="entry name" value="HETEROGENEOUS NUCLEAR RIBONUCLEOPROTEIN 87F-RELATED"/>
    <property type="match status" value="1"/>
</dbReference>
<dbReference type="InterPro" id="IPR052462">
    <property type="entry name" value="SLIRP/GR-RBP-like"/>
</dbReference>